<dbReference type="InterPro" id="IPR036271">
    <property type="entry name" value="Tet_transcr_reg_TetR-rel_C_sf"/>
</dbReference>
<dbReference type="Pfam" id="PF00440">
    <property type="entry name" value="TetR_N"/>
    <property type="match status" value="1"/>
</dbReference>
<dbReference type="PRINTS" id="PR00455">
    <property type="entry name" value="HTHTETR"/>
</dbReference>
<dbReference type="EMBL" id="FOXO01000008">
    <property type="protein sequence ID" value="SFP78541.1"/>
    <property type="molecule type" value="Genomic_DNA"/>
</dbReference>
<evidence type="ECO:0000313" key="4">
    <source>
        <dbReference type="EMBL" id="SFP78541.1"/>
    </source>
</evidence>
<dbReference type="InterPro" id="IPR023772">
    <property type="entry name" value="DNA-bd_HTH_TetR-type_CS"/>
</dbReference>
<reference evidence="5" key="1">
    <citation type="submission" date="2016-10" db="EMBL/GenBank/DDBJ databases">
        <authorList>
            <person name="Varghese N."/>
            <person name="Submissions S."/>
        </authorList>
    </citation>
    <scope>NUCLEOTIDE SEQUENCE [LARGE SCALE GENOMIC DNA]</scope>
    <source>
        <strain evidence="5">P18</strain>
    </source>
</reference>
<evidence type="ECO:0000313" key="5">
    <source>
        <dbReference type="Proteomes" id="UP000182624"/>
    </source>
</evidence>
<sequence length="200" mass="23578">MNEKFFELKKEKQDRMINAALLVFSSYGYYHASTDEIVKVAEISKGLLFHYFGSKIGLYSFLYDYATRFVTLELAQNVDKGETGYFELYKQIVTAKAASMGQYPYIYLFLKRAEEETYAEALSEILERREKYQRIMEALRERADITVFPPEISYNNVWNMLDYTVDGVMEKELKQDTFRSDLFLEEVIEYIDMVSKMVLS</sequence>
<evidence type="ECO:0000256" key="1">
    <source>
        <dbReference type="ARBA" id="ARBA00023125"/>
    </source>
</evidence>
<dbReference type="GO" id="GO:0000976">
    <property type="term" value="F:transcription cis-regulatory region binding"/>
    <property type="evidence" value="ECO:0007669"/>
    <property type="project" value="TreeGrafter"/>
</dbReference>
<evidence type="ECO:0000256" key="2">
    <source>
        <dbReference type="PROSITE-ProRule" id="PRU00335"/>
    </source>
</evidence>
<dbReference type="SUPFAM" id="SSF46689">
    <property type="entry name" value="Homeodomain-like"/>
    <property type="match status" value="1"/>
</dbReference>
<dbReference type="OrthoDB" id="9780939at2"/>
<dbReference type="PANTHER" id="PTHR30055:SF226">
    <property type="entry name" value="HTH-TYPE TRANSCRIPTIONAL REGULATOR PKSA"/>
    <property type="match status" value="1"/>
</dbReference>
<name>A0A1I5T6T3_9FIRM</name>
<dbReference type="InterPro" id="IPR050109">
    <property type="entry name" value="HTH-type_TetR-like_transc_reg"/>
</dbReference>
<feature type="domain" description="HTH tetR-type" evidence="3">
    <location>
        <begin position="10"/>
        <end position="70"/>
    </location>
</feature>
<keyword evidence="5" id="KW-1185">Reference proteome</keyword>
<organism evidence="4 5">
    <name type="scientific">Butyrivibrio proteoclasticus</name>
    <dbReference type="NCBI Taxonomy" id="43305"/>
    <lineage>
        <taxon>Bacteria</taxon>
        <taxon>Bacillati</taxon>
        <taxon>Bacillota</taxon>
        <taxon>Clostridia</taxon>
        <taxon>Lachnospirales</taxon>
        <taxon>Lachnospiraceae</taxon>
        <taxon>Butyrivibrio</taxon>
    </lineage>
</organism>
<gene>
    <name evidence="4" type="ORF">SAMN04487928_10833</name>
</gene>
<dbReference type="GO" id="GO:0003700">
    <property type="term" value="F:DNA-binding transcription factor activity"/>
    <property type="evidence" value="ECO:0007669"/>
    <property type="project" value="TreeGrafter"/>
</dbReference>
<evidence type="ECO:0000259" key="3">
    <source>
        <dbReference type="PROSITE" id="PS50977"/>
    </source>
</evidence>
<dbReference type="PANTHER" id="PTHR30055">
    <property type="entry name" value="HTH-TYPE TRANSCRIPTIONAL REGULATOR RUTR"/>
    <property type="match status" value="1"/>
</dbReference>
<protein>
    <submittedName>
        <fullName evidence="4">Transcriptional regulator, TetR family</fullName>
    </submittedName>
</protein>
<dbReference type="AlphaFoldDB" id="A0A1I5T6T3"/>
<accession>A0A1I5T6T3</accession>
<dbReference type="Gene3D" id="1.10.357.10">
    <property type="entry name" value="Tetracycline Repressor, domain 2"/>
    <property type="match status" value="1"/>
</dbReference>
<keyword evidence="1 2" id="KW-0238">DNA-binding</keyword>
<dbReference type="PROSITE" id="PS50977">
    <property type="entry name" value="HTH_TETR_2"/>
    <property type="match status" value="1"/>
</dbReference>
<dbReference type="RefSeq" id="WP_074886173.1">
    <property type="nucleotide sequence ID" value="NZ_FOXO01000008.1"/>
</dbReference>
<dbReference type="SUPFAM" id="SSF48498">
    <property type="entry name" value="Tetracyclin repressor-like, C-terminal domain"/>
    <property type="match status" value="1"/>
</dbReference>
<dbReference type="Proteomes" id="UP000182624">
    <property type="component" value="Unassembled WGS sequence"/>
</dbReference>
<dbReference type="InterPro" id="IPR001647">
    <property type="entry name" value="HTH_TetR"/>
</dbReference>
<dbReference type="PROSITE" id="PS01081">
    <property type="entry name" value="HTH_TETR_1"/>
    <property type="match status" value="1"/>
</dbReference>
<proteinExistence type="predicted"/>
<dbReference type="InterPro" id="IPR009057">
    <property type="entry name" value="Homeodomain-like_sf"/>
</dbReference>
<feature type="DNA-binding region" description="H-T-H motif" evidence="2">
    <location>
        <begin position="33"/>
        <end position="52"/>
    </location>
</feature>